<feature type="region of interest" description="Disordered" evidence="2">
    <location>
        <begin position="46"/>
        <end position="77"/>
    </location>
</feature>
<dbReference type="Gene3D" id="1.10.287.110">
    <property type="entry name" value="DnaJ domain"/>
    <property type="match status" value="1"/>
</dbReference>
<dbReference type="SUPFAM" id="SSF46565">
    <property type="entry name" value="Chaperone J-domain"/>
    <property type="match status" value="1"/>
</dbReference>
<dbReference type="InterPro" id="IPR001623">
    <property type="entry name" value="DnaJ_domain"/>
</dbReference>
<evidence type="ECO:0000313" key="5">
    <source>
        <dbReference type="Proteomes" id="UP000039865"/>
    </source>
</evidence>
<dbReference type="AlphaFoldDB" id="A0A078AR92"/>
<evidence type="ECO:0000259" key="3">
    <source>
        <dbReference type="Pfam" id="PF00226"/>
    </source>
</evidence>
<keyword evidence="5" id="KW-1185">Reference proteome</keyword>
<feature type="region of interest" description="Disordered" evidence="2">
    <location>
        <begin position="409"/>
        <end position="430"/>
    </location>
</feature>
<name>A0A078AR92_STYLE</name>
<evidence type="ECO:0000256" key="2">
    <source>
        <dbReference type="SAM" id="MobiDB-lite"/>
    </source>
</evidence>
<dbReference type="Pfam" id="PF00226">
    <property type="entry name" value="DnaJ"/>
    <property type="match status" value="1"/>
</dbReference>
<dbReference type="OrthoDB" id="442087at2759"/>
<feature type="region of interest" description="Disordered" evidence="2">
    <location>
        <begin position="367"/>
        <end position="393"/>
    </location>
</feature>
<accession>A0A078AR92</accession>
<feature type="compositionally biased region" description="Low complexity" evidence="2">
    <location>
        <begin position="382"/>
        <end position="392"/>
    </location>
</feature>
<feature type="compositionally biased region" description="Basic and acidic residues" evidence="2">
    <location>
        <begin position="56"/>
        <end position="69"/>
    </location>
</feature>
<keyword evidence="1" id="KW-0175">Coiled coil</keyword>
<dbReference type="InterPro" id="IPR036869">
    <property type="entry name" value="J_dom_sf"/>
</dbReference>
<dbReference type="Proteomes" id="UP000039865">
    <property type="component" value="Unassembled WGS sequence"/>
</dbReference>
<sequence length="603" mass="68230">MFCQLNVVDNEDNSFSSHIHPIESDSISTNEDSSLIDNTTLLGTRKHSLNSDDTFEPTKRQKIDTDKSLNSRSTYSVENTENLQDNKSATSANQTNQQFSCFFPQFEADFQEIKLRKRDAKGDDKNLGAPYWSPNFISSSSNNKLSNNPNHVYFTPIIGSNSSTALASDQTSKQTATTTATKSKSQDKCQIFDKATLLAKKFKGECLSQSYSICKGKNSLKFKCLNSHTFYIPVESLENIEISEISIPTSSSKSVKSAAPSVKIMCSPNASEDWCYKCKKFYKNCQEVAAEHSINVVEGLFNNKITLKCERRDHCFKISYTKKLHTLSCSDCRKEEREEWKEQLRQEEQKKNEYYQQQQKELFERAKREMEGERVPNQAQWNNTNNTSSNSTYDQGYYRGGYSDCSWNANSSSSSSNTSSSQGKTSSCSGSGSKYSYFQVLEEQINLQAQKLTLEYLKKNKGTDNNNNNVDSEKVFIVYKFIHTPIEALITGMSQMMREQAIQYFRRLAKLLHPDKNQHPLAKEAFQKLSEAVQAVSATSGRAALGLRFAAFYSHYGVKGFRNLFEYFEEGKTTGASHLGLKLKFVNLSLDGMAAKFVPSFDF</sequence>
<proteinExistence type="predicted"/>
<dbReference type="InParanoid" id="A0A078AR92"/>
<feature type="coiled-coil region" evidence="1">
    <location>
        <begin position="330"/>
        <end position="361"/>
    </location>
</feature>
<evidence type="ECO:0000313" key="4">
    <source>
        <dbReference type="EMBL" id="CDW84739.1"/>
    </source>
</evidence>
<protein>
    <recommendedName>
        <fullName evidence="3">J domain-containing protein</fullName>
    </recommendedName>
</protein>
<reference evidence="4 5" key="1">
    <citation type="submission" date="2014-06" db="EMBL/GenBank/DDBJ databases">
        <authorList>
            <person name="Swart Estienne"/>
        </authorList>
    </citation>
    <scope>NUCLEOTIDE SEQUENCE [LARGE SCALE GENOMIC DNA]</scope>
    <source>
        <strain evidence="4 5">130c</strain>
    </source>
</reference>
<feature type="domain" description="J" evidence="3">
    <location>
        <begin position="503"/>
        <end position="543"/>
    </location>
</feature>
<dbReference type="CDD" id="cd06257">
    <property type="entry name" value="DnaJ"/>
    <property type="match status" value="1"/>
</dbReference>
<evidence type="ECO:0000256" key="1">
    <source>
        <dbReference type="SAM" id="Coils"/>
    </source>
</evidence>
<organism evidence="4 5">
    <name type="scientific">Stylonychia lemnae</name>
    <name type="common">Ciliate</name>
    <dbReference type="NCBI Taxonomy" id="5949"/>
    <lineage>
        <taxon>Eukaryota</taxon>
        <taxon>Sar</taxon>
        <taxon>Alveolata</taxon>
        <taxon>Ciliophora</taxon>
        <taxon>Intramacronucleata</taxon>
        <taxon>Spirotrichea</taxon>
        <taxon>Stichotrichia</taxon>
        <taxon>Sporadotrichida</taxon>
        <taxon>Oxytrichidae</taxon>
        <taxon>Stylonychinae</taxon>
        <taxon>Stylonychia</taxon>
    </lineage>
</organism>
<dbReference type="EMBL" id="CCKQ01013107">
    <property type="protein sequence ID" value="CDW84739.1"/>
    <property type="molecule type" value="Genomic_DNA"/>
</dbReference>
<gene>
    <name evidence="4" type="primary">Contig8715.g9301</name>
    <name evidence="4" type="ORF">STYLEM_13806</name>
</gene>